<accession>A0A6J4JBU1</accession>
<gene>
    <name evidence="2" type="ORF">AVDCRST_MAG08-3261</name>
</gene>
<keyword evidence="2" id="KW-0067">ATP-binding</keyword>
<evidence type="ECO:0000313" key="2">
    <source>
        <dbReference type="EMBL" id="CAA9272482.1"/>
    </source>
</evidence>
<dbReference type="EMBL" id="CADCTG010000243">
    <property type="protein sequence ID" value="CAA9272482.1"/>
    <property type="molecule type" value="Genomic_DNA"/>
</dbReference>
<feature type="compositionally biased region" description="Low complexity" evidence="1">
    <location>
        <begin position="62"/>
        <end position="87"/>
    </location>
</feature>
<evidence type="ECO:0000256" key="1">
    <source>
        <dbReference type="SAM" id="MobiDB-lite"/>
    </source>
</evidence>
<keyword evidence="2" id="KW-0547">Nucleotide-binding</keyword>
<reference evidence="2" key="1">
    <citation type="submission" date="2020-02" db="EMBL/GenBank/DDBJ databases">
        <authorList>
            <person name="Meier V. D."/>
        </authorList>
    </citation>
    <scope>NUCLEOTIDE SEQUENCE</scope>
    <source>
        <strain evidence="2">AVDCRST_MAG08</strain>
    </source>
</reference>
<dbReference type="AlphaFoldDB" id="A0A6J4JBU1"/>
<protein>
    <submittedName>
        <fullName evidence="2">ABC transporter, ATP-binding protein (Cluster 5, nickel/peptides/opines)</fullName>
    </submittedName>
</protein>
<feature type="compositionally biased region" description="Low complexity" evidence="1">
    <location>
        <begin position="113"/>
        <end position="126"/>
    </location>
</feature>
<name>A0A6J4JBU1_9PROT</name>
<sequence>RGGGGARRFHPGADPEPFYEAAAGAGPHLPVHLARPRRGGAPVGPGGDHVSGPRGGGGAGRRGVPPRQPPLHAGAAVRGAAHRNAQAGLRGGEGRDTLAAEPAARLPLPPALPARLRPLPRGAAGAEAGGGGPHQRVPPERQGL</sequence>
<feature type="compositionally biased region" description="Gly residues" evidence="1">
    <location>
        <begin position="41"/>
        <end position="61"/>
    </location>
</feature>
<proteinExistence type="predicted"/>
<feature type="non-terminal residue" evidence="2">
    <location>
        <position position="144"/>
    </location>
</feature>
<feature type="non-terminal residue" evidence="2">
    <location>
        <position position="1"/>
    </location>
</feature>
<organism evidence="2">
    <name type="scientific">uncultured Acetobacteraceae bacterium</name>
    <dbReference type="NCBI Taxonomy" id="169975"/>
    <lineage>
        <taxon>Bacteria</taxon>
        <taxon>Pseudomonadati</taxon>
        <taxon>Pseudomonadota</taxon>
        <taxon>Alphaproteobacteria</taxon>
        <taxon>Acetobacterales</taxon>
        <taxon>Acetobacteraceae</taxon>
        <taxon>environmental samples</taxon>
    </lineage>
</organism>
<feature type="region of interest" description="Disordered" evidence="1">
    <location>
        <begin position="1"/>
        <end position="144"/>
    </location>
</feature>
<dbReference type="GO" id="GO:0005524">
    <property type="term" value="F:ATP binding"/>
    <property type="evidence" value="ECO:0007669"/>
    <property type="project" value="UniProtKB-KW"/>
</dbReference>